<keyword evidence="2" id="KW-1185">Reference proteome</keyword>
<proteinExistence type="predicted"/>
<reference evidence="1" key="2">
    <citation type="submission" date="2022-01" db="EMBL/GenBank/DDBJ databases">
        <authorList>
            <person name="Yamashiro T."/>
            <person name="Shiraishi A."/>
            <person name="Satake H."/>
            <person name="Nakayama K."/>
        </authorList>
    </citation>
    <scope>NUCLEOTIDE SEQUENCE</scope>
</reference>
<name>A0ABQ5H0V2_9ASTR</name>
<evidence type="ECO:0000313" key="2">
    <source>
        <dbReference type="Proteomes" id="UP001151760"/>
    </source>
</evidence>
<dbReference type="Proteomes" id="UP001151760">
    <property type="component" value="Unassembled WGS sequence"/>
</dbReference>
<organism evidence="1 2">
    <name type="scientific">Tanacetum coccineum</name>
    <dbReference type="NCBI Taxonomy" id="301880"/>
    <lineage>
        <taxon>Eukaryota</taxon>
        <taxon>Viridiplantae</taxon>
        <taxon>Streptophyta</taxon>
        <taxon>Embryophyta</taxon>
        <taxon>Tracheophyta</taxon>
        <taxon>Spermatophyta</taxon>
        <taxon>Magnoliopsida</taxon>
        <taxon>eudicotyledons</taxon>
        <taxon>Gunneridae</taxon>
        <taxon>Pentapetalae</taxon>
        <taxon>asterids</taxon>
        <taxon>campanulids</taxon>
        <taxon>Asterales</taxon>
        <taxon>Asteraceae</taxon>
        <taxon>Asteroideae</taxon>
        <taxon>Anthemideae</taxon>
        <taxon>Anthemidinae</taxon>
        <taxon>Tanacetum</taxon>
    </lineage>
</organism>
<protein>
    <submittedName>
        <fullName evidence="1">Uncharacterized protein</fullName>
    </submittedName>
</protein>
<comment type="caution">
    <text evidence="1">The sequence shown here is derived from an EMBL/GenBank/DDBJ whole genome shotgun (WGS) entry which is preliminary data.</text>
</comment>
<gene>
    <name evidence="1" type="ORF">Tco_1055443</name>
</gene>
<evidence type="ECO:0000313" key="1">
    <source>
        <dbReference type="EMBL" id="GJT81101.1"/>
    </source>
</evidence>
<accession>A0ABQ5H0V2</accession>
<dbReference type="EMBL" id="BQNB010019053">
    <property type="protein sequence ID" value="GJT81101.1"/>
    <property type="molecule type" value="Genomic_DNA"/>
</dbReference>
<reference evidence="1" key="1">
    <citation type="journal article" date="2022" name="Int. J. Mol. Sci.">
        <title>Draft Genome of Tanacetum Coccineum: Genomic Comparison of Closely Related Tanacetum-Family Plants.</title>
        <authorList>
            <person name="Yamashiro T."/>
            <person name="Shiraishi A."/>
            <person name="Nakayama K."/>
            <person name="Satake H."/>
        </authorList>
    </citation>
    <scope>NUCLEOTIDE SEQUENCE</scope>
</reference>
<sequence length="213" mass="24449">MVLMMSKVELSEDDNGILFENVIMYFEVRIDDIDFDNIVMLLDLDEDRINQENFSIRKIMNDVVKEMLYEFVREYANHGMKVTDTDSSCFPLGGPFASAVSCIVLAKHLATLSATSLPRWHPGVNRPAYLQIDSLKMIVGGEESSGLRDDITLEKEISGIRHRWRYNELRNVSWLRLGNLVKNVSLEKKLFSVSEIGWNDSRMIGYEDMTVTT</sequence>